<dbReference type="EC" id="5.6.2.4" evidence="13"/>
<feature type="compositionally biased region" description="Low complexity" evidence="16">
    <location>
        <begin position="761"/>
        <end position="787"/>
    </location>
</feature>
<keyword evidence="2" id="KW-0540">Nuclease</keyword>
<keyword evidence="11" id="KW-0413">Isomerase</keyword>
<dbReference type="PANTHER" id="PTHR11070:SF59">
    <property type="entry name" value="DNA 3'-5' HELICASE"/>
    <property type="match status" value="1"/>
</dbReference>
<dbReference type="InterPro" id="IPR038726">
    <property type="entry name" value="PDDEXK_AddAB-type"/>
</dbReference>
<evidence type="ECO:0000256" key="2">
    <source>
        <dbReference type="ARBA" id="ARBA00022722"/>
    </source>
</evidence>
<evidence type="ECO:0000256" key="7">
    <source>
        <dbReference type="ARBA" id="ARBA00022839"/>
    </source>
</evidence>
<dbReference type="PROSITE" id="PS51217">
    <property type="entry name" value="UVRD_HELICASE_CTER"/>
    <property type="match status" value="1"/>
</dbReference>
<evidence type="ECO:0000256" key="1">
    <source>
        <dbReference type="ARBA" id="ARBA00009922"/>
    </source>
</evidence>
<dbReference type="Gene3D" id="1.10.10.160">
    <property type="match status" value="1"/>
</dbReference>
<dbReference type="Gene3D" id="1.10.486.10">
    <property type="entry name" value="PCRA, domain 4"/>
    <property type="match status" value="1"/>
</dbReference>
<evidence type="ECO:0000256" key="14">
    <source>
        <dbReference type="ARBA" id="ARBA00048988"/>
    </source>
</evidence>
<keyword evidence="6 15" id="KW-0347">Helicase</keyword>
<dbReference type="Gene3D" id="3.90.320.10">
    <property type="match status" value="1"/>
</dbReference>
<keyword evidence="9" id="KW-0238">DNA-binding</keyword>
<feature type="binding site" evidence="15">
    <location>
        <begin position="49"/>
        <end position="56"/>
    </location>
    <ligand>
        <name>ATP</name>
        <dbReference type="ChEBI" id="CHEBI:30616"/>
    </ligand>
</feature>
<evidence type="ECO:0000256" key="12">
    <source>
        <dbReference type="ARBA" id="ARBA00034617"/>
    </source>
</evidence>
<dbReference type="PROSITE" id="PS51198">
    <property type="entry name" value="UVRD_HELICASE_ATP_BIND"/>
    <property type="match status" value="1"/>
</dbReference>
<feature type="region of interest" description="Disordered" evidence="16">
    <location>
        <begin position="755"/>
        <end position="806"/>
    </location>
</feature>
<keyword evidence="8 15" id="KW-0067">ATP-binding</keyword>
<evidence type="ECO:0000256" key="10">
    <source>
        <dbReference type="ARBA" id="ARBA00023204"/>
    </source>
</evidence>
<evidence type="ECO:0000256" key="8">
    <source>
        <dbReference type="ARBA" id="ARBA00022840"/>
    </source>
</evidence>
<evidence type="ECO:0000256" key="11">
    <source>
        <dbReference type="ARBA" id="ARBA00023235"/>
    </source>
</evidence>
<dbReference type="Pfam" id="PF13361">
    <property type="entry name" value="UvrD_C"/>
    <property type="match status" value="1"/>
</dbReference>
<evidence type="ECO:0000259" key="17">
    <source>
        <dbReference type="PROSITE" id="PS51198"/>
    </source>
</evidence>
<dbReference type="SUPFAM" id="SSF52540">
    <property type="entry name" value="P-loop containing nucleoside triphosphate hydrolases"/>
    <property type="match status" value="1"/>
</dbReference>
<name>A0ABU3IAA6_9ACTO</name>
<keyword evidence="3 15" id="KW-0547">Nucleotide-binding</keyword>
<dbReference type="Pfam" id="PF12705">
    <property type="entry name" value="PDDEXK_1"/>
    <property type="match status" value="1"/>
</dbReference>
<dbReference type="InterPro" id="IPR000212">
    <property type="entry name" value="DNA_helicase_UvrD/REP"/>
</dbReference>
<evidence type="ECO:0000256" key="9">
    <source>
        <dbReference type="ARBA" id="ARBA00023125"/>
    </source>
</evidence>
<keyword evidence="10" id="KW-0234">DNA repair</keyword>
<evidence type="ECO:0000256" key="6">
    <source>
        <dbReference type="ARBA" id="ARBA00022806"/>
    </source>
</evidence>
<comment type="similarity">
    <text evidence="1">Belongs to the helicase family. UvrD subfamily.</text>
</comment>
<evidence type="ECO:0000259" key="18">
    <source>
        <dbReference type="PROSITE" id="PS51217"/>
    </source>
</evidence>
<comment type="caution">
    <text evidence="19">The sequence shown here is derived from an EMBL/GenBank/DDBJ whole genome shotgun (WGS) entry which is preliminary data.</text>
</comment>
<sequence>MTSHTSLRHPSYHVDLHIPPRAVLPPLDPHQKRAVESIQQSDTHALVRGCPGSGKTRVAIEMAVNSHEGGQTVRMLAPDRSRADLLQPILEPRITGVVRPVRTPVSFAYDIVNEYCVHAELAPPRLLTGAQQDQYLKDLIEQEAVQWPALITEEVTALPVFRMQVRNLIARVEESGRDGAWLAQLGQRVGREVWVSVGQLMQVWDERISRSETNPHLSAPALQQRAAQILRDNPPSSSLSSAGSFELPQLLVVDDLQDCTAATLQLLTQCAELGTRIVACADADVAVATYRGGEPHLDGRLATRLRAAEYELGPTHRGGQALRAAVQEITARIPTTGPHERRTQGAVNPHEDNQNLNLEVFGSPTQEMSALVGRVHTLQYRGMALSDMAVIVRDSAEIARVRSALMAADVETTIPRRAINYAKTNVTATLLNLLVEPENPDDLITTTAASALVNIDAILLRRLIDVVGVSAEKTDLIDLAKQVDTALAGDTELAARISAQHLLGVAHDLRTAYHLIQVGQENANAAPTVALWKLWDASHVQKRWRERALVRTASSVEYDERLDAVISLMRSADVWSQRNPADTARDFARALLEENLPTDTLAQQAQRPAGVSILTPQQAVGREWDAVFIVGVQDGAWPNLTLRDRITCAADITQLAAGQVDETQLQRPLPSALTRRAMLTDELRLMAAAMTRARQQLWISAARTEDTTESAFIDILAPHMGAKIEDMRVVTSQVAPGVDTRSLIARLRYLVSQPDAQPGSAAQPATAPVAAQPATAPVAAQPAVRATGPAETASESAAGGPEAPAVLNPAANARQRTLAAQLLALAASEGIDAADARTWIGSGGMSVAKPQETKREGKPFLSPSQVETLLECPAKWFMTRHGGDYFSTDAARLGNMIHQIAEEHPYGTAQELLGALDELWDENFGRENELDQQLLEKAQDMAAKLGDYFQADTHRQVEVEKAVTADVGPAIINGYIDRVETSRGATTIADIKTGTKLPSKKELPDFLQLLLYQLVLAQLEGPDGKPYDVQGARLIALTRAASGLVLPQPSIFASDEDTQQRYKALLEQLETAAELTRGPLFLPKPSKDACDHCAVRQICPAQTEGMRTIE</sequence>
<keyword evidence="4" id="KW-0227">DNA damage</keyword>
<dbReference type="InterPro" id="IPR014017">
    <property type="entry name" value="DNA_helicase_UvrD-like_C"/>
</dbReference>
<dbReference type="InterPro" id="IPR013986">
    <property type="entry name" value="DExx_box_DNA_helicase_dom_sf"/>
</dbReference>
<keyword evidence="20" id="KW-1185">Reference proteome</keyword>
<feature type="domain" description="UvrD-like helicase C-terminal" evidence="18">
    <location>
        <begin position="319"/>
        <end position="621"/>
    </location>
</feature>
<comment type="catalytic activity">
    <reaction evidence="14">
        <text>ATP + H2O = ADP + phosphate + H(+)</text>
        <dbReference type="Rhea" id="RHEA:13065"/>
        <dbReference type="ChEBI" id="CHEBI:15377"/>
        <dbReference type="ChEBI" id="CHEBI:15378"/>
        <dbReference type="ChEBI" id="CHEBI:30616"/>
        <dbReference type="ChEBI" id="CHEBI:43474"/>
        <dbReference type="ChEBI" id="CHEBI:456216"/>
        <dbReference type="EC" id="5.6.2.4"/>
    </reaction>
</comment>
<comment type="catalytic activity">
    <reaction evidence="12">
        <text>Couples ATP hydrolysis with the unwinding of duplex DNA by translocating in the 3'-5' direction.</text>
        <dbReference type="EC" id="5.6.2.4"/>
    </reaction>
</comment>
<feature type="domain" description="UvrD-like helicase ATP-binding" evidence="17">
    <location>
        <begin position="28"/>
        <end position="319"/>
    </location>
</feature>
<protein>
    <recommendedName>
        <fullName evidence="13">DNA 3'-5' helicase</fullName>
        <ecNumber evidence="13">5.6.2.4</ecNumber>
    </recommendedName>
</protein>
<dbReference type="Proteomes" id="UP001247542">
    <property type="component" value="Unassembled WGS sequence"/>
</dbReference>
<evidence type="ECO:0000256" key="5">
    <source>
        <dbReference type="ARBA" id="ARBA00022801"/>
    </source>
</evidence>
<keyword evidence="7" id="KW-0269">Exonuclease</keyword>
<evidence type="ECO:0000256" key="3">
    <source>
        <dbReference type="ARBA" id="ARBA00022741"/>
    </source>
</evidence>
<organism evidence="19 20">
    <name type="scientific">Gleimia hominis</name>
    <dbReference type="NCBI Taxonomy" id="595468"/>
    <lineage>
        <taxon>Bacteria</taxon>
        <taxon>Bacillati</taxon>
        <taxon>Actinomycetota</taxon>
        <taxon>Actinomycetes</taxon>
        <taxon>Actinomycetales</taxon>
        <taxon>Actinomycetaceae</taxon>
        <taxon>Gleimia</taxon>
    </lineage>
</organism>
<evidence type="ECO:0000256" key="4">
    <source>
        <dbReference type="ARBA" id="ARBA00022763"/>
    </source>
</evidence>
<dbReference type="Gene3D" id="3.40.50.300">
    <property type="entry name" value="P-loop containing nucleotide triphosphate hydrolases"/>
    <property type="match status" value="2"/>
</dbReference>
<dbReference type="InterPro" id="IPR014016">
    <property type="entry name" value="UvrD-like_ATP-bd"/>
</dbReference>
<accession>A0ABU3IAA6</accession>
<reference evidence="19 20" key="1">
    <citation type="submission" date="2023-06" db="EMBL/GenBank/DDBJ databases">
        <title>Draft genome sequence of Gleimia hominis type strain CCUG 57540T.</title>
        <authorList>
            <person name="Salva-Serra F."/>
            <person name="Cardew S."/>
            <person name="Jensie Markopoulos S."/>
            <person name="Ohlen M."/>
            <person name="Inganas E."/>
            <person name="Svensson-Stadler L."/>
            <person name="Moore E.R.B."/>
        </authorList>
    </citation>
    <scope>NUCLEOTIDE SEQUENCE [LARGE SCALE GENOMIC DNA]</scope>
    <source>
        <strain evidence="19 20">CCUG 57540</strain>
    </source>
</reference>
<evidence type="ECO:0000256" key="13">
    <source>
        <dbReference type="ARBA" id="ARBA00034808"/>
    </source>
</evidence>
<proteinExistence type="inferred from homology"/>
<evidence type="ECO:0000313" key="20">
    <source>
        <dbReference type="Proteomes" id="UP001247542"/>
    </source>
</evidence>
<dbReference type="RefSeq" id="WP_313272734.1">
    <property type="nucleotide sequence ID" value="NZ_JASXSX010000001.1"/>
</dbReference>
<dbReference type="InterPro" id="IPR011604">
    <property type="entry name" value="PDDEXK-like_dom_sf"/>
</dbReference>
<dbReference type="InterPro" id="IPR027417">
    <property type="entry name" value="P-loop_NTPase"/>
</dbReference>
<gene>
    <name evidence="19" type="ORF">QS713_04415</name>
</gene>
<keyword evidence="5 15" id="KW-0378">Hydrolase</keyword>
<evidence type="ECO:0000256" key="15">
    <source>
        <dbReference type="PROSITE-ProRule" id="PRU00560"/>
    </source>
</evidence>
<evidence type="ECO:0000313" key="19">
    <source>
        <dbReference type="EMBL" id="MDT3767309.1"/>
    </source>
</evidence>
<evidence type="ECO:0000256" key="16">
    <source>
        <dbReference type="SAM" id="MobiDB-lite"/>
    </source>
</evidence>
<dbReference type="EMBL" id="JASXSX010000001">
    <property type="protein sequence ID" value="MDT3767309.1"/>
    <property type="molecule type" value="Genomic_DNA"/>
</dbReference>
<dbReference type="PANTHER" id="PTHR11070">
    <property type="entry name" value="UVRD / RECB / PCRA DNA HELICASE FAMILY MEMBER"/>
    <property type="match status" value="1"/>
</dbReference>